<dbReference type="Proteomes" id="UP000544090">
    <property type="component" value="Unassembled WGS sequence"/>
</dbReference>
<sequence length="358" mass="39361">MRQILIRQADGTWREPADAGYALEADLQELLAAHPDLIPGVGPQAAVCREFQSAAGPADIVIVDADGEVTLVECKLAANPQVRREIVGQMFDYAARLWRMDVEEFDARWRARTGDSLFTDHSGNPLFRDTVARNLAEARFRIVLAVDAINEPLKRMVEYLNAMSGPGTSVIAVEYARRALGPVEVLLPEVYGQELAEAKSVAEDDRKVWDAPTYRAWLETNEPALVGKFDAFIAEAAARDRVFVGSPRATSPSGGLPVRDARGRQLGTVSLFHFSVQGTSIEFSFIRMSRMPEEELPDQELLERFLHDLGNIPGLAEVAANLRSSRFASRKPNIPLSALTEDALRQAVAAVAVLAERP</sequence>
<dbReference type="Gene3D" id="3.40.1350.10">
    <property type="match status" value="1"/>
</dbReference>
<gene>
    <name evidence="1" type="ORF">HGG74_12220</name>
</gene>
<dbReference type="EMBL" id="JAAZSQ010000011">
    <property type="protein sequence ID" value="NKX55294.1"/>
    <property type="molecule type" value="Genomic_DNA"/>
</dbReference>
<dbReference type="RefSeq" id="WP_168486705.1">
    <property type="nucleotide sequence ID" value="NZ_JAAZSQ010000011.1"/>
</dbReference>
<name>A0A7X6HDU2_9MICC</name>
<organism evidence="1 2">
    <name type="scientific">Arthrobacter mobilis</name>
    <dbReference type="NCBI Taxonomy" id="2724944"/>
    <lineage>
        <taxon>Bacteria</taxon>
        <taxon>Bacillati</taxon>
        <taxon>Actinomycetota</taxon>
        <taxon>Actinomycetes</taxon>
        <taxon>Micrococcales</taxon>
        <taxon>Micrococcaceae</taxon>
        <taxon>Arthrobacter</taxon>
    </lineage>
</organism>
<proteinExistence type="predicted"/>
<protein>
    <submittedName>
        <fullName evidence="1">DUF91 domain-containing protein</fullName>
    </submittedName>
</protein>
<evidence type="ECO:0000313" key="1">
    <source>
        <dbReference type="EMBL" id="NKX55294.1"/>
    </source>
</evidence>
<dbReference type="InterPro" id="IPR011856">
    <property type="entry name" value="tRNA_endonuc-like_dom_sf"/>
</dbReference>
<dbReference type="AlphaFoldDB" id="A0A7X6HDU2"/>
<evidence type="ECO:0000313" key="2">
    <source>
        <dbReference type="Proteomes" id="UP000544090"/>
    </source>
</evidence>
<accession>A0A7X6HDU2</accession>
<reference evidence="1 2" key="1">
    <citation type="submission" date="2020-04" db="EMBL/GenBank/DDBJ databases">
        <title>Arthrobacter sp. nov.</title>
        <authorList>
            <person name="Liu S."/>
        </authorList>
    </citation>
    <scope>NUCLEOTIDE SEQUENCE [LARGE SCALE GENOMIC DNA]</scope>
    <source>
        <strain evidence="1 2">E918</strain>
    </source>
</reference>
<keyword evidence="2" id="KW-1185">Reference proteome</keyword>
<dbReference type="GO" id="GO:0003676">
    <property type="term" value="F:nucleic acid binding"/>
    <property type="evidence" value="ECO:0007669"/>
    <property type="project" value="InterPro"/>
</dbReference>
<comment type="caution">
    <text evidence="1">The sequence shown here is derived from an EMBL/GenBank/DDBJ whole genome shotgun (WGS) entry which is preliminary data.</text>
</comment>